<feature type="region of interest" description="Disordered" evidence="1">
    <location>
        <begin position="1"/>
        <end position="20"/>
    </location>
</feature>
<accession>A0ABM1MTP1</accession>
<proteinExistence type="predicted"/>
<dbReference type="PANTHER" id="PTHR15510:SF5">
    <property type="entry name" value="SPERM-ASSOCIATED ANTIGEN 8"/>
    <property type="match status" value="1"/>
</dbReference>
<protein>
    <submittedName>
        <fullName evidence="3">Uncharacterized protein LOC108563699</fullName>
    </submittedName>
</protein>
<feature type="compositionally biased region" description="Polar residues" evidence="1">
    <location>
        <begin position="165"/>
        <end position="178"/>
    </location>
</feature>
<dbReference type="InterPro" id="IPR026124">
    <property type="entry name" value="Sperm-assoc_Ag8"/>
</dbReference>
<evidence type="ECO:0000313" key="2">
    <source>
        <dbReference type="Proteomes" id="UP000695000"/>
    </source>
</evidence>
<dbReference type="PANTHER" id="PTHR15510">
    <property type="entry name" value="SPERM-ASSOCIATED ANTIGEN 8"/>
    <property type="match status" value="1"/>
</dbReference>
<sequence length="189" mass="21898">MSEGVLCDGNKAAKTAKPREEPEVCWEEMYRNDSRKWILRDGTTTGSVKVSTVKDSYRFPEEKSLSPLLGRRARIIREQFLKEAEQEVQMESNKPPEIEDYITSYDCDYRTTIPGFVPQYEIKKNPELFCKYPLYASHGMTYWRFQHEKGFGNPTQIPGQTVANNIDNPFKRNSNFSKPITEKDGDVSH</sequence>
<feature type="compositionally biased region" description="Basic and acidic residues" evidence="1">
    <location>
        <begin position="180"/>
        <end position="189"/>
    </location>
</feature>
<organism evidence="2 3">
    <name type="scientific">Nicrophorus vespilloides</name>
    <name type="common">Boreal carrion beetle</name>
    <dbReference type="NCBI Taxonomy" id="110193"/>
    <lineage>
        <taxon>Eukaryota</taxon>
        <taxon>Metazoa</taxon>
        <taxon>Ecdysozoa</taxon>
        <taxon>Arthropoda</taxon>
        <taxon>Hexapoda</taxon>
        <taxon>Insecta</taxon>
        <taxon>Pterygota</taxon>
        <taxon>Neoptera</taxon>
        <taxon>Endopterygota</taxon>
        <taxon>Coleoptera</taxon>
        <taxon>Polyphaga</taxon>
        <taxon>Staphyliniformia</taxon>
        <taxon>Silphidae</taxon>
        <taxon>Nicrophorinae</taxon>
        <taxon>Nicrophorus</taxon>
    </lineage>
</organism>
<name>A0ABM1MTP1_NICVS</name>
<reference evidence="3" key="1">
    <citation type="submission" date="2025-08" db="UniProtKB">
        <authorList>
            <consortium name="RefSeq"/>
        </authorList>
    </citation>
    <scope>IDENTIFICATION</scope>
    <source>
        <tissue evidence="3">Whole Larva</tissue>
    </source>
</reference>
<evidence type="ECO:0000256" key="1">
    <source>
        <dbReference type="SAM" id="MobiDB-lite"/>
    </source>
</evidence>
<keyword evidence="2" id="KW-1185">Reference proteome</keyword>
<feature type="region of interest" description="Disordered" evidence="1">
    <location>
        <begin position="165"/>
        <end position="189"/>
    </location>
</feature>
<dbReference type="RefSeq" id="XP_017777941.1">
    <property type="nucleotide sequence ID" value="XM_017922452.1"/>
</dbReference>
<dbReference type="Proteomes" id="UP000695000">
    <property type="component" value="Unplaced"/>
</dbReference>
<dbReference type="GeneID" id="108563699"/>
<gene>
    <name evidence="3" type="primary">LOC108563699</name>
</gene>
<evidence type="ECO:0000313" key="3">
    <source>
        <dbReference type="RefSeq" id="XP_017777941.1"/>
    </source>
</evidence>